<organism evidence="1 2">
    <name type="scientific">Octadecabacter ascidiaceicola</name>
    <dbReference type="NCBI Taxonomy" id="1655543"/>
    <lineage>
        <taxon>Bacteria</taxon>
        <taxon>Pseudomonadati</taxon>
        <taxon>Pseudomonadota</taxon>
        <taxon>Alphaproteobacteria</taxon>
        <taxon>Rhodobacterales</taxon>
        <taxon>Roseobacteraceae</taxon>
        <taxon>Octadecabacter</taxon>
    </lineage>
</organism>
<dbReference type="OrthoDB" id="7874985at2"/>
<gene>
    <name evidence="1" type="ORF">OCA8868_00316</name>
</gene>
<sequence>MRKFTFVFLTLVAACSNEANHLGNPLLMPLNALGTRIGNAVYNERRGKVEVFVKSNHPALVADIQRGGGPMLTQAFEIANVPKPVRAPHTLQLQSDLALYSNNIEALIVAIMVVSE</sequence>
<accession>A0A238JL10</accession>
<protein>
    <submittedName>
        <fullName evidence="1">Uncharacterized protein</fullName>
    </submittedName>
</protein>
<dbReference type="Proteomes" id="UP000203464">
    <property type="component" value="Unassembled WGS sequence"/>
</dbReference>
<dbReference type="PROSITE" id="PS51257">
    <property type="entry name" value="PROKAR_LIPOPROTEIN"/>
    <property type="match status" value="1"/>
</dbReference>
<reference evidence="2" key="1">
    <citation type="submission" date="2017-05" db="EMBL/GenBank/DDBJ databases">
        <authorList>
            <person name="Rodrigo-Torres L."/>
            <person name="Arahal R. D."/>
            <person name="Lucena T."/>
        </authorList>
    </citation>
    <scope>NUCLEOTIDE SEQUENCE [LARGE SCALE GENOMIC DNA]</scope>
    <source>
        <strain evidence="2">CECT 8868</strain>
    </source>
</reference>
<dbReference type="AlphaFoldDB" id="A0A238JL10"/>
<evidence type="ECO:0000313" key="1">
    <source>
        <dbReference type="EMBL" id="SMX31350.1"/>
    </source>
</evidence>
<keyword evidence="2" id="KW-1185">Reference proteome</keyword>
<name>A0A238JL10_9RHOB</name>
<dbReference type="RefSeq" id="WP_093994796.1">
    <property type="nucleotide sequence ID" value="NZ_FXYD01000001.1"/>
</dbReference>
<proteinExistence type="predicted"/>
<evidence type="ECO:0000313" key="2">
    <source>
        <dbReference type="Proteomes" id="UP000203464"/>
    </source>
</evidence>
<dbReference type="EMBL" id="FXYD01000001">
    <property type="protein sequence ID" value="SMX31350.1"/>
    <property type="molecule type" value="Genomic_DNA"/>
</dbReference>